<dbReference type="Proteomes" id="UP000002484">
    <property type="component" value="Chromosome"/>
</dbReference>
<name>E3IYB0_PSEI1</name>
<sequence length="366" mass="38546">MTGSHDGPGAGADPVPQTGAPTGAPVPPYAAREAAAELPDGPGYAGLATFCGRPWLETEAELLARRPDVAVVGAPFDIATTHRPGARFGPRALRALAYDPGTYHLDLGIEIFEWLDVVDAGDAHCPHGLTEASHANIRAKVNQVARNGIFPLIVGGDHSITWPAATAVAEAVGWGELGLLHFDAHADTADIIDGNLASHGTPMRRLIESGAVRGRNFVQVGLRGYWPPPDVFAWMRENGLRWHLMHEVWERGSRAVIADAIAEAVDGCKALYLSVDIDVLDPGFAPGTGTPEPGGMNPADLLRAVRQIALDTPLVAADIVEVSPPFDHADTTVNSAHRVAMEVFAALAHRRRTAAGGVPDLPGTAP</sequence>
<feature type="region of interest" description="Disordered" evidence="5">
    <location>
        <begin position="1"/>
        <end position="27"/>
    </location>
</feature>
<dbReference type="GO" id="GO:0033389">
    <property type="term" value="P:putrescine biosynthetic process from arginine, via agmatine"/>
    <property type="evidence" value="ECO:0007669"/>
    <property type="project" value="TreeGrafter"/>
</dbReference>
<dbReference type="RefSeq" id="WP_013426973.1">
    <property type="nucleotide sequence ID" value="NC_014666.1"/>
</dbReference>
<dbReference type="Gene3D" id="3.40.800.10">
    <property type="entry name" value="Ureohydrolase domain"/>
    <property type="match status" value="1"/>
</dbReference>
<evidence type="ECO:0000256" key="4">
    <source>
        <dbReference type="RuleBase" id="RU003684"/>
    </source>
</evidence>
<dbReference type="PANTHER" id="PTHR11358">
    <property type="entry name" value="ARGINASE/AGMATINASE"/>
    <property type="match status" value="1"/>
</dbReference>
<dbReference type="InterPro" id="IPR005925">
    <property type="entry name" value="Agmatinase-rel"/>
</dbReference>
<evidence type="ECO:0000313" key="7">
    <source>
        <dbReference type="Proteomes" id="UP000002484"/>
    </source>
</evidence>
<evidence type="ECO:0000256" key="3">
    <source>
        <dbReference type="ARBA" id="ARBA00022801"/>
    </source>
</evidence>
<dbReference type="PROSITE" id="PS51409">
    <property type="entry name" value="ARGINASE_2"/>
    <property type="match status" value="1"/>
</dbReference>
<comment type="similarity">
    <text evidence="1">Belongs to the arginase family. Agmatinase subfamily.</text>
</comment>
<proteinExistence type="inferred from homology"/>
<dbReference type="PROSITE" id="PS01053">
    <property type="entry name" value="ARGINASE_1"/>
    <property type="match status" value="1"/>
</dbReference>
<dbReference type="NCBIfam" id="TIGR01230">
    <property type="entry name" value="agmatinase"/>
    <property type="match status" value="1"/>
</dbReference>
<dbReference type="EMBL" id="CP002299">
    <property type="protein sequence ID" value="ADP83855.1"/>
    <property type="molecule type" value="Genomic_DNA"/>
</dbReference>
<dbReference type="PANTHER" id="PTHR11358:SF26">
    <property type="entry name" value="GUANIDINO ACID HYDROLASE, MITOCHONDRIAL"/>
    <property type="match status" value="1"/>
</dbReference>
<organism evidence="6 7">
    <name type="scientific">Pseudofrankia inefficax (strain DSM 45817 / CECT 9037 / DDB 130130 / EuI1c)</name>
    <name type="common">Frankia inefficax</name>
    <dbReference type="NCBI Taxonomy" id="298654"/>
    <lineage>
        <taxon>Bacteria</taxon>
        <taxon>Bacillati</taxon>
        <taxon>Actinomycetota</taxon>
        <taxon>Actinomycetes</taxon>
        <taxon>Frankiales</taxon>
        <taxon>Frankiaceae</taxon>
        <taxon>Pseudofrankia</taxon>
    </lineage>
</organism>
<keyword evidence="3 4" id="KW-0378">Hydrolase</keyword>
<protein>
    <submittedName>
        <fullName evidence="6">Agmatinase</fullName>
        <ecNumber evidence="6">3.5.3.11</ecNumber>
    </submittedName>
</protein>
<feature type="compositionally biased region" description="Gly residues" evidence="5">
    <location>
        <begin position="1"/>
        <end position="10"/>
    </location>
</feature>
<dbReference type="CDD" id="cd09990">
    <property type="entry name" value="Agmatinase-like"/>
    <property type="match status" value="1"/>
</dbReference>
<evidence type="ECO:0000256" key="5">
    <source>
        <dbReference type="SAM" id="MobiDB-lite"/>
    </source>
</evidence>
<dbReference type="SUPFAM" id="SSF52768">
    <property type="entry name" value="Arginase/deacetylase"/>
    <property type="match status" value="1"/>
</dbReference>
<evidence type="ECO:0000256" key="2">
    <source>
        <dbReference type="ARBA" id="ARBA00022723"/>
    </source>
</evidence>
<keyword evidence="2" id="KW-0479">Metal-binding</keyword>
<dbReference type="InParanoid" id="E3IYB0"/>
<dbReference type="InterPro" id="IPR006035">
    <property type="entry name" value="Ureohydrolase"/>
</dbReference>
<dbReference type="eggNOG" id="COG0010">
    <property type="taxonomic scope" value="Bacteria"/>
</dbReference>
<dbReference type="EC" id="3.5.3.11" evidence="6"/>
<dbReference type="AlphaFoldDB" id="E3IYB0"/>
<evidence type="ECO:0000256" key="1">
    <source>
        <dbReference type="ARBA" id="ARBA00009227"/>
    </source>
</evidence>
<dbReference type="HOGENOM" id="CLU_039478_0_2_11"/>
<dbReference type="InterPro" id="IPR023696">
    <property type="entry name" value="Ureohydrolase_dom_sf"/>
</dbReference>
<dbReference type="PRINTS" id="PR00116">
    <property type="entry name" value="ARGINASE"/>
</dbReference>
<dbReference type="KEGG" id="fri:FraEuI1c_5871"/>
<accession>E3IYB0</accession>
<dbReference type="GO" id="GO:0046872">
    <property type="term" value="F:metal ion binding"/>
    <property type="evidence" value="ECO:0007669"/>
    <property type="project" value="UniProtKB-KW"/>
</dbReference>
<dbReference type="Pfam" id="PF00491">
    <property type="entry name" value="Arginase"/>
    <property type="match status" value="1"/>
</dbReference>
<dbReference type="GO" id="GO:0008783">
    <property type="term" value="F:agmatinase activity"/>
    <property type="evidence" value="ECO:0007669"/>
    <property type="project" value="UniProtKB-EC"/>
</dbReference>
<keyword evidence="7" id="KW-1185">Reference proteome</keyword>
<gene>
    <name evidence="6" type="ordered locus">FraEuI1c_5871</name>
</gene>
<dbReference type="STRING" id="298654.FraEuI1c_5871"/>
<evidence type="ECO:0000313" key="6">
    <source>
        <dbReference type="EMBL" id="ADP83855.1"/>
    </source>
</evidence>
<dbReference type="InterPro" id="IPR020855">
    <property type="entry name" value="Ureohydrolase_Mn_BS"/>
</dbReference>
<reference evidence="6 7" key="1">
    <citation type="submission" date="2010-10" db="EMBL/GenBank/DDBJ databases">
        <title>Complete sequence of Frankia sp. EuI1c.</title>
        <authorList>
            <consortium name="US DOE Joint Genome Institute"/>
            <person name="Lucas S."/>
            <person name="Copeland A."/>
            <person name="Lapidus A."/>
            <person name="Cheng J.-F."/>
            <person name="Bruce D."/>
            <person name="Goodwin L."/>
            <person name="Pitluck S."/>
            <person name="Chertkov O."/>
            <person name="Detter J.C."/>
            <person name="Han C."/>
            <person name="Tapia R."/>
            <person name="Land M."/>
            <person name="Hauser L."/>
            <person name="Jeffries C."/>
            <person name="Kyrpides N."/>
            <person name="Ivanova N."/>
            <person name="Mikhailova N."/>
            <person name="Beauchemin N."/>
            <person name="Sen A."/>
            <person name="Sur S.A."/>
            <person name="Gtari M."/>
            <person name="Wall L."/>
            <person name="Tisa L."/>
            <person name="Woyke T."/>
        </authorList>
    </citation>
    <scope>NUCLEOTIDE SEQUENCE [LARGE SCALE GENOMIC DNA]</scope>
    <source>
        <strain evidence="7">DSM 45817 / CECT 9037 / EuI1c</strain>
    </source>
</reference>